<evidence type="ECO:0000256" key="2">
    <source>
        <dbReference type="SAM" id="Phobius"/>
    </source>
</evidence>
<keyword evidence="2" id="KW-1133">Transmembrane helix</keyword>
<dbReference type="SUPFAM" id="SSF103501">
    <property type="entry name" value="Respiratory nitrate reductase 1 gamma chain"/>
    <property type="match status" value="1"/>
</dbReference>
<evidence type="ECO:0000313" key="3">
    <source>
        <dbReference type="EMBL" id="MBB5174813.1"/>
    </source>
</evidence>
<comment type="caution">
    <text evidence="3">The sequence shown here is derived from an EMBL/GenBank/DDBJ whole genome shotgun (WGS) entry which is preliminary data.</text>
</comment>
<gene>
    <name evidence="3" type="ORF">HNQ41_003036</name>
</gene>
<feature type="transmembrane region" description="Helical" evidence="2">
    <location>
        <begin position="118"/>
        <end position="140"/>
    </location>
</feature>
<keyword evidence="2" id="KW-0812">Transmembrane</keyword>
<feature type="region of interest" description="Disordered" evidence="1">
    <location>
        <begin position="350"/>
        <end position="380"/>
    </location>
</feature>
<feature type="transmembrane region" description="Helical" evidence="2">
    <location>
        <begin position="166"/>
        <end position="190"/>
    </location>
</feature>
<accession>A0A840QU30</accession>
<dbReference type="RefSeq" id="WP_184665219.1">
    <property type="nucleotide sequence ID" value="NZ_JACHHB010000017.1"/>
</dbReference>
<feature type="transmembrane region" description="Helical" evidence="2">
    <location>
        <begin position="43"/>
        <end position="64"/>
    </location>
</feature>
<feature type="transmembrane region" description="Helical" evidence="2">
    <location>
        <begin position="241"/>
        <end position="261"/>
    </location>
</feature>
<evidence type="ECO:0000256" key="1">
    <source>
        <dbReference type="SAM" id="MobiDB-lite"/>
    </source>
</evidence>
<keyword evidence="2" id="KW-0472">Membrane</keyword>
<dbReference type="InterPro" id="IPR036197">
    <property type="entry name" value="NarG-like_sf"/>
</dbReference>
<feature type="transmembrane region" description="Helical" evidence="2">
    <location>
        <begin position="12"/>
        <end position="31"/>
    </location>
</feature>
<feature type="compositionally biased region" description="Basic and acidic residues" evidence="1">
    <location>
        <begin position="364"/>
        <end position="380"/>
    </location>
</feature>
<dbReference type="Gene3D" id="1.20.950.20">
    <property type="entry name" value="Transmembrane di-heme cytochromes, Chain C"/>
    <property type="match status" value="1"/>
</dbReference>
<evidence type="ECO:0000313" key="4">
    <source>
        <dbReference type="Proteomes" id="UP000551878"/>
    </source>
</evidence>
<dbReference type="Proteomes" id="UP000551878">
    <property type="component" value="Unassembled WGS sequence"/>
</dbReference>
<feature type="transmembrane region" description="Helical" evidence="2">
    <location>
        <begin position="210"/>
        <end position="229"/>
    </location>
</feature>
<protein>
    <submittedName>
        <fullName evidence="3">Nitrate reductase gamma subunit</fullName>
    </submittedName>
</protein>
<dbReference type="EMBL" id="JACHHB010000017">
    <property type="protein sequence ID" value="MBB5174813.1"/>
    <property type="molecule type" value="Genomic_DNA"/>
</dbReference>
<proteinExistence type="predicted"/>
<dbReference type="AlphaFoldDB" id="A0A840QU30"/>
<keyword evidence="4" id="KW-1185">Reference proteome</keyword>
<reference evidence="3 4" key="1">
    <citation type="submission" date="2020-08" db="EMBL/GenBank/DDBJ databases">
        <title>Genomic Encyclopedia of Type Strains, Phase IV (KMG-IV): sequencing the most valuable type-strain genomes for metagenomic binning, comparative biology and taxonomic classification.</title>
        <authorList>
            <person name="Goeker M."/>
        </authorList>
    </citation>
    <scope>NUCLEOTIDE SEQUENCE [LARGE SCALE GENOMIC DNA]</scope>
    <source>
        <strain evidence="3 4">DSM 24696</strain>
    </source>
</reference>
<sequence length="380" mass="43827">MERLERSFYSKASMYSFVVVLILFFLLWIATGQFSKMKWASSGYIISSFIFFIGITVRICAWLIRPATHQVMKRSLKNLRKKSRKKRNVRAMLKTAVDNIILQKFIFKRGWYRGLQHFFIAWGCLLSLAITFGLVFNWFYFDLVDPQTYQIIVLSIPTITMHPDGFLAFISYNALNFSSIMLLVGLIMAISRRINNHDTKVTQRAEFDLFPLYLLLAVTVSGLLLTLSYKFLGGFMHSPMALVHQATVVIFLVYFPFGKLFHLPIRPMATSVPMNYWEEEGADTRPCKKCGDTYSNDDQIADVKEILGQQAFDLQMEDGTYLSDYCPACRRRIRVMTHLNMDAPIQGAGEPVMTNNGIHMPGFGRERDESFYNKKETEES</sequence>
<organism evidence="3 4">
    <name type="scientific">Texcoconibacillus texcoconensis</name>
    <dbReference type="NCBI Taxonomy" id="1095777"/>
    <lineage>
        <taxon>Bacteria</taxon>
        <taxon>Bacillati</taxon>
        <taxon>Bacillota</taxon>
        <taxon>Bacilli</taxon>
        <taxon>Bacillales</taxon>
        <taxon>Bacillaceae</taxon>
        <taxon>Texcoconibacillus</taxon>
    </lineage>
</organism>
<name>A0A840QU30_9BACI</name>